<accession>A0AAV7KMW6</accession>
<comment type="caution">
    <text evidence="1">The sequence shown here is derived from an EMBL/GenBank/DDBJ whole genome shotgun (WGS) entry which is preliminary data.</text>
</comment>
<reference evidence="1" key="1">
    <citation type="journal article" date="2022" name="bioRxiv">
        <title>Sequencing and chromosome-scale assembly of the giantPleurodeles waltlgenome.</title>
        <authorList>
            <person name="Brown T."/>
            <person name="Elewa A."/>
            <person name="Iarovenko S."/>
            <person name="Subramanian E."/>
            <person name="Araus A.J."/>
            <person name="Petzold A."/>
            <person name="Susuki M."/>
            <person name="Suzuki K.-i.T."/>
            <person name="Hayashi T."/>
            <person name="Toyoda A."/>
            <person name="Oliveira C."/>
            <person name="Osipova E."/>
            <person name="Leigh N.D."/>
            <person name="Simon A."/>
            <person name="Yun M.H."/>
        </authorList>
    </citation>
    <scope>NUCLEOTIDE SEQUENCE</scope>
    <source>
        <strain evidence="1">20211129_DDA</strain>
        <tissue evidence="1">Liver</tissue>
    </source>
</reference>
<dbReference type="EMBL" id="JANPWB010000016">
    <property type="protein sequence ID" value="KAJ1080576.1"/>
    <property type="molecule type" value="Genomic_DNA"/>
</dbReference>
<dbReference type="Proteomes" id="UP001066276">
    <property type="component" value="Chromosome 12"/>
</dbReference>
<evidence type="ECO:0000313" key="1">
    <source>
        <dbReference type="EMBL" id="KAJ1080576.1"/>
    </source>
</evidence>
<gene>
    <name evidence="1" type="ORF">NDU88_000771</name>
</gene>
<evidence type="ECO:0000313" key="2">
    <source>
        <dbReference type="Proteomes" id="UP001066276"/>
    </source>
</evidence>
<keyword evidence="2" id="KW-1185">Reference proteome</keyword>
<sequence>MSAVSRCRAGTTFFICRQGNRAVCRETVKPEHTVVSSLCSKTALSGHKMVRSILTKNSTCRSFRQQAKVAQEEVGCVLSAEARQNGEEDRGHRVEVLPELMLYSQAY</sequence>
<dbReference type="AlphaFoldDB" id="A0AAV7KMW6"/>
<proteinExistence type="predicted"/>
<name>A0AAV7KMW6_PLEWA</name>
<organism evidence="1 2">
    <name type="scientific">Pleurodeles waltl</name>
    <name type="common">Iberian ribbed newt</name>
    <dbReference type="NCBI Taxonomy" id="8319"/>
    <lineage>
        <taxon>Eukaryota</taxon>
        <taxon>Metazoa</taxon>
        <taxon>Chordata</taxon>
        <taxon>Craniata</taxon>
        <taxon>Vertebrata</taxon>
        <taxon>Euteleostomi</taxon>
        <taxon>Amphibia</taxon>
        <taxon>Batrachia</taxon>
        <taxon>Caudata</taxon>
        <taxon>Salamandroidea</taxon>
        <taxon>Salamandridae</taxon>
        <taxon>Pleurodelinae</taxon>
        <taxon>Pleurodeles</taxon>
    </lineage>
</organism>
<protein>
    <submittedName>
        <fullName evidence="1">Uncharacterized protein</fullName>
    </submittedName>
</protein>